<dbReference type="GO" id="GO:0004425">
    <property type="term" value="F:indole-3-glycerol-phosphate synthase activity"/>
    <property type="evidence" value="ECO:0007669"/>
    <property type="project" value="UniProtKB-UniRule"/>
</dbReference>
<dbReference type="UniPathway" id="UPA00035">
    <property type="reaction ID" value="UER00043"/>
</dbReference>
<dbReference type="InterPro" id="IPR045186">
    <property type="entry name" value="Indole-3-glycerol_P_synth"/>
</dbReference>
<dbReference type="InterPro" id="IPR011060">
    <property type="entry name" value="RibuloseP-bd_barrel"/>
</dbReference>
<dbReference type="AlphaFoldDB" id="A0A1F2WK76"/>
<evidence type="ECO:0000313" key="12">
    <source>
        <dbReference type="Proteomes" id="UP000177876"/>
    </source>
</evidence>
<dbReference type="EC" id="4.1.1.48" evidence="9"/>
<accession>A0A1F2WK76</accession>
<keyword evidence="4 9" id="KW-0028">Amino-acid biosynthesis</keyword>
<dbReference type="STRING" id="1797197.A2Y75_07375"/>
<evidence type="ECO:0000256" key="1">
    <source>
        <dbReference type="ARBA" id="ARBA00001633"/>
    </source>
</evidence>
<keyword evidence="5 9" id="KW-0210">Decarboxylase</keyword>
<comment type="caution">
    <text evidence="11">The sequence shown here is derived from an EMBL/GenBank/DDBJ whole genome shotgun (WGS) entry which is preliminary data.</text>
</comment>
<dbReference type="InterPro" id="IPR013785">
    <property type="entry name" value="Aldolase_TIM"/>
</dbReference>
<gene>
    <name evidence="9" type="primary">trpC</name>
    <name evidence="11" type="ORF">A2Y75_07375</name>
</gene>
<evidence type="ECO:0000256" key="5">
    <source>
        <dbReference type="ARBA" id="ARBA00022793"/>
    </source>
</evidence>
<dbReference type="Gene3D" id="3.20.20.70">
    <property type="entry name" value="Aldolase class I"/>
    <property type="match status" value="1"/>
</dbReference>
<evidence type="ECO:0000256" key="9">
    <source>
        <dbReference type="HAMAP-Rule" id="MF_00134"/>
    </source>
</evidence>
<organism evidence="11 12">
    <name type="scientific">Candidatus Solincola sediminis</name>
    <dbReference type="NCBI Taxonomy" id="1797199"/>
    <lineage>
        <taxon>Bacteria</taxon>
        <taxon>Bacillati</taxon>
        <taxon>Actinomycetota</taxon>
        <taxon>Candidatus Geothermincolia</taxon>
        <taxon>Candidatus Geothermincolales</taxon>
        <taxon>Candidatus Geothermincolaceae</taxon>
        <taxon>Candidatus Solincola</taxon>
    </lineage>
</organism>
<dbReference type="InterPro" id="IPR013798">
    <property type="entry name" value="Indole-3-glycerol_P_synth_dom"/>
</dbReference>
<evidence type="ECO:0000256" key="7">
    <source>
        <dbReference type="ARBA" id="ARBA00023141"/>
    </source>
</evidence>
<dbReference type="GO" id="GO:0004640">
    <property type="term" value="F:phosphoribosylanthranilate isomerase activity"/>
    <property type="evidence" value="ECO:0007669"/>
    <property type="project" value="TreeGrafter"/>
</dbReference>
<evidence type="ECO:0000256" key="2">
    <source>
        <dbReference type="ARBA" id="ARBA00004696"/>
    </source>
</evidence>
<dbReference type="HAMAP" id="MF_00134_B">
    <property type="entry name" value="IGPS_B"/>
    <property type="match status" value="1"/>
</dbReference>
<comment type="similarity">
    <text evidence="3 9">Belongs to the TrpC family.</text>
</comment>
<proteinExistence type="inferred from homology"/>
<dbReference type="NCBIfam" id="NF001377">
    <property type="entry name" value="PRK00278.2-4"/>
    <property type="match status" value="1"/>
</dbReference>
<evidence type="ECO:0000256" key="4">
    <source>
        <dbReference type="ARBA" id="ARBA00022605"/>
    </source>
</evidence>
<dbReference type="PANTHER" id="PTHR22854">
    <property type="entry name" value="TRYPTOPHAN BIOSYNTHESIS PROTEIN"/>
    <property type="match status" value="1"/>
</dbReference>
<evidence type="ECO:0000313" key="11">
    <source>
        <dbReference type="EMBL" id="OFW57243.1"/>
    </source>
</evidence>
<dbReference type="FunFam" id="3.20.20.70:FF:000024">
    <property type="entry name" value="Indole-3-glycerol phosphate synthase"/>
    <property type="match status" value="1"/>
</dbReference>
<dbReference type="Pfam" id="PF00218">
    <property type="entry name" value="IGPS"/>
    <property type="match status" value="1"/>
</dbReference>
<keyword evidence="7 9" id="KW-0057">Aromatic amino acid biosynthesis</keyword>
<dbReference type="SUPFAM" id="SSF51366">
    <property type="entry name" value="Ribulose-phoshate binding barrel"/>
    <property type="match status" value="1"/>
</dbReference>
<dbReference type="CDD" id="cd00331">
    <property type="entry name" value="IGPS"/>
    <property type="match status" value="1"/>
</dbReference>
<evidence type="ECO:0000256" key="3">
    <source>
        <dbReference type="ARBA" id="ARBA00008737"/>
    </source>
</evidence>
<feature type="domain" description="Indole-3-glycerol phosphate synthase" evidence="10">
    <location>
        <begin position="4"/>
        <end position="254"/>
    </location>
</feature>
<reference evidence="11 12" key="1">
    <citation type="journal article" date="2016" name="Nat. Commun.">
        <title>Thousands of microbial genomes shed light on interconnected biogeochemical processes in an aquifer system.</title>
        <authorList>
            <person name="Anantharaman K."/>
            <person name="Brown C.T."/>
            <person name="Hug L.A."/>
            <person name="Sharon I."/>
            <person name="Castelle C.J."/>
            <person name="Probst A.J."/>
            <person name="Thomas B.C."/>
            <person name="Singh A."/>
            <person name="Wilkins M.J."/>
            <person name="Karaoz U."/>
            <person name="Brodie E.L."/>
            <person name="Williams K.H."/>
            <person name="Hubbard S.S."/>
            <person name="Banfield J.F."/>
        </authorList>
    </citation>
    <scope>NUCLEOTIDE SEQUENCE [LARGE SCALE GENOMIC DNA]</scope>
</reference>
<sequence length="266" mass="28659">MTFLEQVCEAARRRVERNKQLMPAASLERMCEMLDDSLSLKAAIGRKPDEGIKTIAEVKRSSPSQGDIKPSLVVEELVREYEAAGADAISVLTEPFFFGGSLTDLAKAGNSVDLPVLRKDFIFDDYQLLEAKGWGASAALLIVSILSQTQLEGLIHEASRLGLETLVEVHDALDMSKAVEAGADILGINNRNLATLEVDLDTTMRLLPMVPNGTVIVSESGYSRRDEVVRAIDAGVDAILVGTAVAGNENPGEALLRLRGDCHDLA</sequence>
<evidence type="ECO:0000256" key="8">
    <source>
        <dbReference type="ARBA" id="ARBA00023239"/>
    </source>
</evidence>
<dbReference type="HAMAP" id="MF_00134_A">
    <property type="entry name" value="IGPS_A"/>
    <property type="match status" value="1"/>
</dbReference>
<evidence type="ECO:0000256" key="6">
    <source>
        <dbReference type="ARBA" id="ARBA00022822"/>
    </source>
</evidence>
<dbReference type="GO" id="GO:0000162">
    <property type="term" value="P:L-tryptophan biosynthetic process"/>
    <property type="evidence" value="ECO:0007669"/>
    <property type="project" value="UniProtKB-UniRule"/>
</dbReference>
<comment type="pathway">
    <text evidence="2 9">Amino-acid biosynthesis; L-tryptophan biosynthesis; L-tryptophan from chorismate: step 4/5.</text>
</comment>
<name>A0A1F2WK76_9ACTN</name>
<keyword evidence="6 9" id="KW-0822">Tryptophan biosynthesis</keyword>
<protein>
    <recommendedName>
        <fullName evidence="9">Indole-3-glycerol phosphate synthase</fullName>
        <shortName evidence="9">IGPS</shortName>
        <ecNumber evidence="9">4.1.1.48</ecNumber>
    </recommendedName>
</protein>
<dbReference type="PANTHER" id="PTHR22854:SF2">
    <property type="entry name" value="INDOLE-3-GLYCEROL-PHOSPHATE SYNTHASE"/>
    <property type="match status" value="1"/>
</dbReference>
<comment type="catalytic activity">
    <reaction evidence="1 9">
        <text>1-(2-carboxyphenylamino)-1-deoxy-D-ribulose 5-phosphate + H(+) = (1S,2R)-1-C-(indol-3-yl)glycerol 3-phosphate + CO2 + H2O</text>
        <dbReference type="Rhea" id="RHEA:23476"/>
        <dbReference type="ChEBI" id="CHEBI:15377"/>
        <dbReference type="ChEBI" id="CHEBI:15378"/>
        <dbReference type="ChEBI" id="CHEBI:16526"/>
        <dbReference type="ChEBI" id="CHEBI:58613"/>
        <dbReference type="ChEBI" id="CHEBI:58866"/>
        <dbReference type="EC" id="4.1.1.48"/>
    </reaction>
</comment>
<evidence type="ECO:0000259" key="10">
    <source>
        <dbReference type="Pfam" id="PF00218"/>
    </source>
</evidence>
<keyword evidence="8 9" id="KW-0456">Lyase</keyword>
<dbReference type="EMBL" id="MELK01000035">
    <property type="protein sequence ID" value="OFW57243.1"/>
    <property type="molecule type" value="Genomic_DNA"/>
</dbReference>
<dbReference type="Proteomes" id="UP000177876">
    <property type="component" value="Unassembled WGS sequence"/>
</dbReference>